<dbReference type="AlphaFoldDB" id="A0A7K3WJG6"/>
<evidence type="ECO:0000313" key="7">
    <source>
        <dbReference type="Proteomes" id="UP000470470"/>
    </source>
</evidence>
<dbReference type="Pfam" id="PF03816">
    <property type="entry name" value="LytR_cpsA_psr"/>
    <property type="match status" value="1"/>
</dbReference>
<evidence type="ECO:0000256" key="1">
    <source>
        <dbReference type="ARBA" id="ARBA00006068"/>
    </source>
</evidence>
<dbReference type="NCBIfam" id="TIGR00350">
    <property type="entry name" value="lytR_cpsA_psr"/>
    <property type="match status" value="1"/>
</dbReference>
<gene>
    <name evidence="6" type="ORF">G1H19_16960</name>
</gene>
<feature type="compositionally biased region" description="Basic and acidic residues" evidence="2">
    <location>
        <begin position="1"/>
        <end position="17"/>
    </location>
</feature>
<keyword evidence="7" id="KW-1185">Reference proteome</keyword>
<reference evidence="6 7" key="1">
    <citation type="submission" date="2020-02" db="EMBL/GenBank/DDBJ databases">
        <title>The whole genome sequence of CPCC 205119.</title>
        <authorList>
            <person name="Jiang Z."/>
        </authorList>
    </citation>
    <scope>NUCLEOTIDE SEQUENCE [LARGE SCALE GENOMIC DNA]</scope>
    <source>
        <strain evidence="6 7">CPCC 205119</strain>
    </source>
</reference>
<dbReference type="InterPro" id="IPR027381">
    <property type="entry name" value="LytR/CpsA/Psr_C"/>
</dbReference>
<dbReference type="Proteomes" id="UP000470470">
    <property type="component" value="Unassembled WGS sequence"/>
</dbReference>
<dbReference type="PANTHER" id="PTHR33392:SF6">
    <property type="entry name" value="POLYISOPRENYL-TEICHOIC ACID--PEPTIDOGLYCAN TEICHOIC ACID TRANSFERASE TAGU"/>
    <property type="match status" value="1"/>
</dbReference>
<dbReference type="Gene3D" id="3.30.70.2390">
    <property type="match status" value="1"/>
</dbReference>
<evidence type="ECO:0000256" key="2">
    <source>
        <dbReference type="SAM" id="MobiDB-lite"/>
    </source>
</evidence>
<organism evidence="6 7">
    <name type="scientific">Goekera deserti</name>
    <dbReference type="NCBI Taxonomy" id="2497753"/>
    <lineage>
        <taxon>Bacteria</taxon>
        <taxon>Bacillati</taxon>
        <taxon>Actinomycetota</taxon>
        <taxon>Actinomycetes</taxon>
        <taxon>Geodermatophilales</taxon>
        <taxon>Geodermatophilaceae</taxon>
        <taxon>Goekera</taxon>
    </lineage>
</organism>
<comment type="similarity">
    <text evidence="1">Belongs to the LytR/CpsA/Psr (LCP) family.</text>
</comment>
<keyword evidence="3" id="KW-1133">Transmembrane helix</keyword>
<protein>
    <submittedName>
        <fullName evidence="6">LCP family protein</fullName>
    </submittedName>
</protein>
<keyword evidence="3" id="KW-0812">Transmembrane</keyword>
<feature type="domain" description="Cell envelope-related transcriptional attenuator" evidence="4">
    <location>
        <begin position="125"/>
        <end position="281"/>
    </location>
</feature>
<proteinExistence type="inferred from homology"/>
<dbReference type="Gene3D" id="3.40.630.190">
    <property type="entry name" value="LCP protein"/>
    <property type="match status" value="1"/>
</dbReference>
<dbReference type="InterPro" id="IPR050922">
    <property type="entry name" value="LytR/CpsA/Psr_CW_biosynth"/>
</dbReference>
<feature type="domain" description="LytR/CpsA/Psr regulator C-terminal" evidence="5">
    <location>
        <begin position="383"/>
        <end position="467"/>
    </location>
</feature>
<evidence type="ECO:0000259" key="4">
    <source>
        <dbReference type="Pfam" id="PF03816"/>
    </source>
</evidence>
<dbReference type="PANTHER" id="PTHR33392">
    <property type="entry name" value="POLYISOPRENYL-TEICHOIC ACID--PEPTIDOGLYCAN TEICHOIC ACID TRANSFERASE TAGU"/>
    <property type="match status" value="1"/>
</dbReference>
<accession>A0A7K3WJG6</accession>
<name>A0A7K3WJG6_9ACTN</name>
<feature type="transmembrane region" description="Helical" evidence="3">
    <location>
        <begin position="39"/>
        <end position="61"/>
    </location>
</feature>
<dbReference type="InterPro" id="IPR004474">
    <property type="entry name" value="LytR_CpsA_psr"/>
</dbReference>
<keyword evidence="3" id="KW-0472">Membrane</keyword>
<dbReference type="EMBL" id="JAAGWK010000024">
    <property type="protein sequence ID" value="NEL55673.1"/>
    <property type="molecule type" value="Genomic_DNA"/>
</dbReference>
<sequence>MIEDEPRPLPARLDPRLGRPAPQADERAPRGRGTRRAVVVARALAALMSVVVLAGSGWGWYLTGIAEASLNRTDAIPTDGNSDVNGRDHAGSEMNLLLVGMDSRTGLTREQQAEFSTGDPDDVLNTDSMMLVHVPADGSGASFVSLPRDTYVPIPGHGQAKLNSAYVRGYNEAEGSEGQKDAAGAGLLIKTVSQFTGLQIDHFAKLDLLGFVNLSTIVGGVEVNLCEATRDSYSGADFEAGVQTISGGDALKFVRQRHGLDSDLDRVVRQQVYLAGMLRNILSSDLLLDPGKQKALVEQVGSSVTLDAGLDVYDLAAQMQGVQPGDITFQTIPGLTDRKADGADVLQPPAPDVVRAFFGDLGSGAASAPAAPTTPAPGLDPEDVTVAVQNGSGVSGAAATAATALTAAGFAASSDGNATRTATTTVSHPTGDEAGAALVAAQVPGAAVAVDDALPAGTVQLVIGTDYNGIGTPVTAPVAAPPSDDSYATVERTATDASCIY</sequence>
<evidence type="ECO:0000256" key="3">
    <source>
        <dbReference type="SAM" id="Phobius"/>
    </source>
</evidence>
<evidence type="ECO:0000313" key="6">
    <source>
        <dbReference type="EMBL" id="NEL55673.1"/>
    </source>
</evidence>
<comment type="caution">
    <text evidence="6">The sequence shown here is derived from an EMBL/GenBank/DDBJ whole genome shotgun (WGS) entry which is preliminary data.</text>
</comment>
<feature type="region of interest" description="Disordered" evidence="2">
    <location>
        <begin position="1"/>
        <end position="35"/>
    </location>
</feature>
<dbReference type="Pfam" id="PF13399">
    <property type="entry name" value="LytR_C"/>
    <property type="match status" value="1"/>
</dbReference>
<evidence type="ECO:0000259" key="5">
    <source>
        <dbReference type="Pfam" id="PF13399"/>
    </source>
</evidence>